<feature type="compositionally biased region" description="Basic and acidic residues" evidence="1">
    <location>
        <begin position="1"/>
        <end position="20"/>
    </location>
</feature>
<accession>A0ABW2DAV2</accession>
<evidence type="ECO:0000256" key="1">
    <source>
        <dbReference type="SAM" id="MobiDB-lite"/>
    </source>
</evidence>
<keyword evidence="3" id="KW-1185">Reference proteome</keyword>
<dbReference type="RefSeq" id="WP_382346229.1">
    <property type="nucleotide sequence ID" value="NZ_JBHMBP010000001.1"/>
</dbReference>
<sequence>MRRLPERPAEAGPAAEDRPPHCTAADPPHHREHPMIRTVATQIAARVGPAYVGRHRRARPVLHRVLGLVGAAPADAPLEEAVR</sequence>
<dbReference type="Proteomes" id="UP001596470">
    <property type="component" value="Unassembled WGS sequence"/>
</dbReference>
<comment type="caution">
    <text evidence="2">The sequence shown here is derived from an EMBL/GenBank/DDBJ whole genome shotgun (WGS) entry which is preliminary data.</text>
</comment>
<proteinExistence type="predicted"/>
<dbReference type="EMBL" id="JBHSYS010000003">
    <property type="protein sequence ID" value="MFC6958081.1"/>
    <property type="molecule type" value="Genomic_DNA"/>
</dbReference>
<organism evidence="2 3">
    <name type="scientific">Glycomyces mayteni</name>
    <dbReference type="NCBI Taxonomy" id="543887"/>
    <lineage>
        <taxon>Bacteria</taxon>
        <taxon>Bacillati</taxon>
        <taxon>Actinomycetota</taxon>
        <taxon>Actinomycetes</taxon>
        <taxon>Glycomycetales</taxon>
        <taxon>Glycomycetaceae</taxon>
        <taxon>Glycomyces</taxon>
    </lineage>
</organism>
<reference evidence="3" key="1">
    <citation type="journal article" date="2019" name="Int. J. Syst. Evol. Microbiol.">
        <title>The Global Catalogue of Microorganisms (GCM) 10K type strain sequencing project: providing services to taxonomists for standard genome sequencing and annotation.</title>
        <authorList>
            <consortium name="The Broad Institute Genomics Platform"/>
            <consortium name="The Broad Institute Genome Sequencing Center for Infectious Disease"/>
            <person name="Wu L."/>
            <person name="Ma J."/>
        </authorList>
    </citation>
    <scope>NUCLEOTIDE SEQUENCE [LARGE SCALE GENOMIC DNA]</scope>
    <source>
        <strain evidence="3">KACC 12634</strain>
    </source>
</reference>
<evidence type="ECO:0000313" key="2">
    <source>
        <dbReference type="EMBL" id="MFC6958081.1"/>
    </source>
</evidence>
<evidence type="ECO:0000313" key="3">
    <source>
        <dbReference type="Proteomes" id="UP001596470"/>
    </source>
</evidence>
<feature type="region of interest" description="Disordered" evidence="1">
    <location>
        <begin position="1"/>
        <end position="33"/>
    </location>
</feature>
<gene>
    <name evidence="2" type="ORF">ACFQS3_12815</name>
</gene>
<protein>
    <submittedName>
        <fullName evidence="2">Uncharacterized protein</fullName>
    </submittedName>
</protein>
<name>A0ABW2DAV2_9ACTN</name>